<dbReference type="EMBL" id="MRCE01000051">
    <property type="protein sequence ID" value="OKH31382.1"/>
    <property type="molecule type" value="Genomic_DNA"/>
</dbReference>
<comment type="caution">
    <text evidence="3">The sequence shown here is derived from an EMBL/GenBank/DDBJ whole genome shotgun (WGS) entry which is preliminary data.</text>
</comment>
<protein>
    <submittedName>
        <fullName evidence="3">Uncharacterized protein</fullName>
    </submittedName>
</protein>
<dbReference type="STRING" id="454136.NIES2119_29035"/>
<sequence>MQQNEAINLDLDANDFDDNSTFPEPELAEVEQSNSPNNVEFWQLIDDELKTRDVQNQSPLSAPPMYERDTESLISQVLKGKDPEFRAHVINTAYRYGLDKNDPLLIILLATGQLELLLEQKPDEIDNFFKGWQSRWQSDLKDSQAIISQELEQVQQFVDNWAQSSRELLERQSKAAITVQSRNISNSVKTLVRQAALEKVAHDIWSVIFGSGVVFSAIAIGVFVGLAIPRFTPSPELDPTGLRQLTLKEAAALEWGLSNEGQFAQKNADTIRWAMSNEGKYARQFMSWNQALLSEKNGKKLCETEVNRLGVTLTVEGKPSKGGFCTLWTRSPQERQFVSN</sequence>
<keyword evidence="2" id="KW-1133">Transmembrane helix</keyword>
<evidence type="ECO:0000256" key="1">
    <source>
        <dbReference type="SAM" id="MobiDB-lite"/>
    </source>
</evidence>
<dbReference type="RefSeq" id="WP_073596970.1">
    <property type="nucleotide sequence ID" value="NZ_MRCE01000051.1"/>
</dbReference>
<gene>
    <name evidence="3" type="ORF">NIES2119_29035</name>
</gene>
<accession>A0A1U7I576</accession>
<evidence type="ECO:0000313" key="4">
    <source>
        <dbReference type="Proteomes" id="UP000185860"/>
    </source>
</evidence>
<evidence type="ECO:0000256" key="2">
    <source>
        <dbReference type="SAM" id="Phobius"/>
    </source>
</evidence>
<name>A0A1U7I576_9CYAN</name>
<proteinExistence type="predicted"/>
<dbReference type="Pfam" id="PF20538">
    <property type="entry name" value="DUF6753"/>
    <property type="match status" value="2"/>
</dbReference>
<dbReference type="AlphaFoldDB" id="A0A1U7I576"/>
<organism evidence="3 4">
    <name type="scientific">[Phormidium ambiguum] IAM M-71</name>
    <dbReference type="NCBI Taxonomy" id="454136"/>
    <lineage>
        <taxon>Bacteria</taxon>
        <taxon>Bacillati</taxon>
        <taxon>Cyanobacteriota</taxon>
        <taxon>Cyanophyceae</taxon>
        <taxon>Oscillatoriophycideae</taxon>
        <taxon>Aerosakkonematales</taxon>
        <taxon>Aerosakkonemataceae</taxon>
        <taxon>Floridanema</taxon>
    </lineage>
</organism>
<feature type="transmembrane region" description="Helical" evidence="2">
    <location>
        <begin position="204"/>
        <end position="228"/>
    </location>
</feature>
<keyword evidence="2" id="KW-0472">Membrane</keyword>
<feature type="region of interest" description="Disordered" evidence="1">
    <location>
        <begin position="1"/>
        <end position="23"/>
    </location>
</feature>
<reference evidence="3 4" key="1">
    <citation type="submission" date="2016-11" db="EMBL/GenBank/DDBJ databases">
        <title>Draft Genome Sequences of Nine Cyanobacterial Strains from Diverse Habitats.</title>
        <authorList>
            <person name="Zhu T."/>
            <person name="Hou S."/>
            <person name="Lu X."/>
            <person name="Hess W.R."/>
        </authorList>
    </citation>
    <scope>NUCLEOTIDE SEQUENCE [LARGE SCALE GENOMIC DNA]</scope>
    <source>
        <strain evidence="3 4">IAM M-71</strain>
    </source>
</reference>
<dbReference type="InterPro" id="IPR046641">
    <property type="entry name" value="DUF6753"/>
</dbReference>
<keyword evidence="2" id="KW-0812">Transmembrane</keyword>
<evidence type="ECO:0000313" key="3">
    <source>
        <dbReference type="EMBL" id="OKH31382.1"/>
    </source>
</evidence>
<dbReference type="Proteomes" id="UP000185860">
    <property type="component" value="Unassembled WGS sequence"/>
</dbReference>